<sequence>MALRRYEIAMKFLYVMKLWIDQKAIELQKIPGAPGAYIVSKSTKAVGIATRKKNPAGRTLWGRNDRQIPVGTILVSCWLRIKSPKAKKIFNELERKTQIPNQWIVKGNERYLYVFLFVDDLLHFQRMQSHILGNIQEGYLKEEIQLEMALAELEEREFSFPKNPSSEEKQVLAQALARVQALFRFCYDNDKAFVAEKATLLGARISAVRAILSNIIPEIEKMVQAIRNRQDSINAISPIIAARQQASKKMIGQYISVIKSTIKMLDSYLEQFTSSTILQSKQTISQALISRASQLELAILCRPARNSARHAVSRMKRASDALKTDDTGSAITELKRARTFLQKSLETIYPTKISEL</sequence>
<accession>A0A2M7CJB5</accession>
<protein>
    <submittedName>
        <fullName evidence="1">Uncharacterized protein</fullName>
    </submittedName>
</protein>
<gene>
    <name evidence="1" type="ORF">COS38_00035</name>
</gene>
<dbReference type="Proteomes" id="UP000229966">
    <property type="component" value="Unassembled WGS sequence"/>
</dbReference>
<reference evidence="2" key="1">
    <citation type="submission" date="2017-09" db="EMBL/GenBank/DDBJ databases">
        <title>Depth-based differentiation of microbial function through sediment-hosted aquifers and enrichment of novel symbionts in the deep terrestrial subsurface.</title>
        <authorList>
            <person name="Probst A.J."/>
            <person name="Ladd B."/>
            <person name="Jarett J.K."/>
            <person name="Geller-Mcgrath D.E."/>
            <person name="Sieber C.M.K."/>
            <person name="Emerson J.B."/>
            <person name="Anantharaman K."/>
            <person name="Thomas B.C."/>
            <person name="Malmstrom R."/>
            <person name="Stieglmeier M."/>
            <person name="Klingl A."/>
            <person name="Woyke T."/>
            <person name="Ryan C.M."/>
            <person name="Banfield J.F."/>
        </authorList>
    </citation>
    <scope>NUCLEOTIDE SEQUENCE [LARGE SCALE GENOMIC DNA]</scope>
</reference>
<evidence type="ECO:0000313" key="1">
    <source>
        <dbReference type="EMBL" id="PIV25741.1"/>
    </source>
</evidence>
<proteinExistence type="predicted"/>
<organism evidence="1 2">
    <name type="scientific">Candidatus Berkelbacteria bacterium CG03_land_8_20_14_0_80_40_36</name>
    <dbReference type="NCBI Taxonomy" id="1974509"/>
    <lineage>
        <taxon>Bacteria</taxon>
        <taxon>Candidatus Berkelbacteria</taxon>
    </lineage>
</organism>
<dbReference type="EMBL" id="PEUM01000001">
    <property type="protein sequence ID" value="PIV25741.1"/>
    <property type="molecule type" value="Genomic_DNA"/>
</dbReference>
<evidence type="ECO:0000313" key="2">
    <source>
        <dbReference type="Proteomes" id="UP000229966"/>
    </source>
</evidence>
<name>A0A2M7CJB5_9BACT</name>
<dbReference type="AlphaFoldDB" id="A0A2M7CJB5"/>
<comment type="caution">
    <text evidence="1">The sequence shown here is derived from an EMBL/GenBank/DDBJ whole genome shotgun (WGS) entry which is preliminary data.</text>
</comment>